<evidence type="ECO:0000256" key="1">
    <source>
        <dbReference type="SAM" id="MobiDB-lite"/>
    </source>
</evidence>
<sequence length="588" mass="66173">MEPRRGSAEYVFKKLVGEDPKCEHVPLLVPGHDAQVPQRLGFFFENDPIGPTALGSKFPSVLNLDVGKLCRTCYEDVVPDGFVTWSMDYGFLQLKKEKRKETRRFGYLPQKCSPGPYGYLQPHLTRESGELKPFGNNLFLPEAFAFLQHLAKPFYIDVLNLSEQWDFNASEEKQKQQLERVGIENGLAYDFADIVFVADASGGYGPWTTAEQRRAREIRVVPGNWRDTEPGRLETESEKWSFIGTLPPEGFGYPWPDDPNAYPIDSRPIKELLQRQIQLQPNLPSSYLSNADRVIEGYYRENPSFHYKSAGRQSSSLQSNALFAETPVDIKGTRWPEEPEYPALNRTTVDEKNRMMGPGHDEPGEWERAKYAEEAAQAYTWDNREHLAGLDENERVEKLQTSNTSTNDDGNTATSPPVRLADIQQCPVSPKPMCDDQTCQGSTFICPTQFRCSSESPFPAKDEPRRQLILADCRCCPHPLEVWCTDYQCSAPEGTRVCVGEPLRGCTCRTSQDRLEAMQAQCAPGGAWAGVEFPDFEIDFEPTSSDEEMGESHVGVSSGFPPPPMATMHHQRLGSMPHYWAVLDGGVC</sequence>
<evidence type="ECO:0000313" key="3">
    <source>
        <dbReference type="Proteomes" id="UP001392437"/>
    </source>
</evidence>
<accession>A0AAW0R5F2</accession>
<organism evidence="2 3">
    <name type="scientific">Apiospora kogelbergensis</name>
    <dbReference type="NCBI Taxonomy" id="1337665"/>
    <lineage>
        <taxon>Eukaryota</taxon>
        <taxon>Fungi</taxon>
        <taxon>Dikarya</taxon>
        <taxon>Ascomycota</taxon>
        <taxon>Pezizomycotina</taxon>
        <taxon>Sordariomycetes</taxon>
        <taxon>Xylariomycetidae</taxon>
        <taxon>Amphisphaeriales</taxon>
        <taxon>Apiosporaceae</taxon>
        <taxon>Apiospora</taxon>
    </lineage>
</organism>
<reference evidence="2 3" key="1">
    <citation type="submission" date="2023-01" db="EMBL/GenBank/DDBJ databases">
        <title>Analysis of 21 Apiospora genomes using comparative genomics revels a genus with tremendous synthesis potential of carbohydrate active enzymes and secondary metabolites.</title>
        <authorList>
            <person name="Sorensen T."/>
        </authorList>
    </citation>
    <scope>NUCLEOTIDE SEQUENCE [LARGE SCALE GENOMIC DNA]</scope>
    <source>
        <strain evidence="2 3">CBS 117206</strain>
    </source>
</reference>
<comment type="caution">
    <text evidence="2">The sequence shown here is derived from an EMBL/GenBank/DDBJ whole genome shotgun (WGS) entry which is preliminary data.</text>
</comment>
<feature type="compositionally biased region" description="Low complexity" evidence="1">
    <location>
        <begin position="401"/>
        <end position="415"/>
    </location>
</feature>
<evidence type="ECO:0000313" key="2">
    <source>
        <dbReference type="EMBL" id="KAK8124238.1"/>
    </source>
</evidence>
<protein>
    <submittedName>
        <fullName evidence="2">Uncharacterized protein</fullName>
    </submittedName>
</protein>
<dbReference type="AlphaFoldDB" id="A0AAW0R5F2"/>
<proteinExistence type="predicted"/>
<gene>
    <name evidence="2" type="ORF">PG999_004156</name>
</gene>
<dbReference type="Proteomes" id="UP001392437">
    <property type="component" value="Unassembled WGS sequence"/>
</dbReference>
<dbReference type="EMBL" id="JAQQWP010000003">
    <property type="protein sequence ID" value="KAK8124238.1"/>
    <property type="molecule type" value="Genomic_DNA"/>
</dbReference>
<keyword evidence="3" id="KW-1185">Reference proteome</keyword>
<name>A0AAW0R5F2_9PEZI</name>
<feature type="region of interest" description="Disordered" evidence="1">
    <location>
        <begin position="398"/>
        <end position="417"/>
    </location>
</feature>